<dbReference type="RefSeq" id="WP_155201194.1">
    <property type="nucleotide sequence ID" value="NZ_WMZL01000006.1"/>
</dbReference>
<evidence type="ECO:0000313" key="1">
    <source>
        <dbReference type="EMBL" id="MTS50874.1"/>
    </source>
</evidence>
<dbReference type="InterPro" id="IPR025394">
    <property type="entry name" value="DUF4127"/>
</dbReference>
<comment type="caution">
    <text evidence="1">The sequence shown here is derived from an EMBL/GenBank/DDBJ whole genome shotgun (WGS) entry which is preliminary data.</text>
</comment>
<accession>A0A6I3QUQ1</accession>
<gene>
    <name evidence="1" type="ORF">GMD52_04875</name>
</gene>
<dbReference type="EMBL" id="WMZR01000005">
    <property type="protein sequence ID" value="MTS50874.1"/>
    <property type="molecule type" value="Genomic_DNA"/>
</dbReference>
<dbReference type="AlphaFoldDB" id="A0A6I3QUQ1"/>
<dbReference type="Proteomes" id="UP000449193">
    <property type="component" value="Unassembled WGS sequence"/>
</dbReference>
<dbReference type="Pfam" id="PF13552">
    <property type="entry name" value="DUF4127"/>
    <property type="match status" value="1"/>
</dbReference>
<organism evidence="1 2">
    <name type="scientific">Ruthenibacterium lactatiformans</name>
    <dbReference type="NCBI Taxonomy" id="1550024"/>
    <lineage>
        <taxon>Bacteria</taxon>
        <taxon>Bacillati</taxon>
        <taxon>Bacillota</taxon>
        <taxon>Clostridia</taxon>
        <taxon>Eubacteriales</taxon>
        <taxon>Oscillospiraceae</taxon>
        <taxon>Ruthenibacterium</taxon>
    </lineage>
</organism>
<name>A0A6I3QUQ1_9FIRM</name>
<proteinExistence type="predicted"/>
<reference evidence="1 2" key="1">
    <citation type="journal article" date="2019" name="Nat. Med.">
        <title>A library of human gut bacterial isolates paired with longitudinal multiomics data enables mechanistic microbiome research.</title>
        <authorList>
            <person name="Poyet M."/>
            <person name="Groussin M."/>
            <person name="Gibbons S.M."/>
            <person name="Avila-Pacheco J."/>
            <person name="Jiang X."/>
            <person name="Kearney S.M."/>
            <person name="Perrotta A.R."/>
            <person name="Berdy B."/>
            <person name="Zhao S."/>
            <person name="Lieberman T.D."/>
            <person name="Swanson P.K."/>
            <person name="Smith M."/>
            <person name="Roesemann S."/>
            <person name="Alexander J.E."/>
            <person name="Rich S.A."/>
            <person name="Livny J."/>
            <person name="Vlamakis H."/>
            <person name="Clish C."/>
            <person name="Bullock K."/>
            <person name="Deik A."/>
            <person name="Scott J."/>
            <person name="Pierce K.A."/>
            <person name="Xavier R.J."/>
            <person name="Alm E.J."/>
        </authorList>
    </citation>
    <scope>NUCLEOTIDE SEQUENCE [LARGE SCALE GENOMIC DNA]</scope>
    <source>
        <strain evidence="1 2">BIOML-A7</strain>
    </source>
</reference>
<sequence length="500" mass="57299">MKLKIVLLPLDERPCNAAFASKLFGGPDVTIKTPEFMGWKKEAADPEKIFSFLYKECQDADGLILSIDMLLYGGLIPSRIHFLDFETIQRRLDWVRQLKNTFPQMTIYAFQCIMRCPAYSSSEEEPDYYGRYGKEIHSSGNKKHQYMLGLCEEEEVKKAIEAIAPTVLNDYLNRRALNLEFNKKALELVRDGVLDFFVVPQDDSAKYGYTALDQQEIRNKINEMHLQTKVLMYPGADEVALTLMSRMLLKFHRRYPSVYLRYAAHAAHDIIPAYEDRTLGETVKCQIMAAGCRLIDTVAEADFVLAIDCPAGEMKEAFQQPVRNADYCTERNLTEFVLFIADCIRAGKPVTICDNAYANGGDLELIDLLEYMGLLDKLSGYAGWNTSSNTMGTAIAEGVCCYLFGETTKLKSFLALRYLEDVGYCSVVRWHINENTLKAMGMDYFDVHEEQGVISYEVHRQLEQFAKQKLTSICEHINLQDVRMPWRRMFETDLTVHWIP</sequence>
<evidence type="ECO:0000313" key="2">
    <source>
        <dbReference type="Proteomes" id="UP000449193"/>
    </source>
</evidence>
<protein>
    <submittedName>
        <fullName evidence="1">DUF4127 family protein</fullName>
    </submittedName>
</protein>